<organism evidence="3 4">
    <name type="scientific">Cordyceps javanica</name>
    <dbReference type="NCBI Taxonomy" id="43265"/>
    <lineage>
        <taxon>Eukaryota</taxon>
        <taxon>Fungi</taxon>
        <taxon>Dikarya</taxon>
        <taxon>Ascomycota</taxon>
        <taxon>Pezizomycotina</taxon>
        <taxon>Sordariomycetes</taxon>
        <taxon>Hypocreomycetidae</taxon>
        <taxon>Hypocreales</taxon>
        <taxon>Cordycipitaceae</taxon>
        <taxon>Cordyceps</taxon>
    </lineage>
</organism>
<dbReference type="Gene3D" id="3.10.20.90">
    <property type="entry name" value="Phosphatidylinositol 3-kinase Catalytic Subunit, Chain A, domain 1"/>
    <property type="match status" value="1"/>
</dbReference>
<feature type="region of interest" description="Disordered" evidence="1">
    <location>
        <begin position="1"/>
        <end position="61"/>
    </location>
</feature>
<feature type="compositionally biased region" description="Basic and acidic residues" evidence="1">
    <location>
        <begin position="197"/>
        <end position="209"/>
    </location>
</feature>
<evidence type="ECO:0000259" key="2">
    <source>
        <dbReference type="PROSITE" id="PS50053"/>
    </source>
</evidence>
<proteinExistence type="predicted"/>
<dbReference type="Pfam" id="PF16455">
    <property type="entry name" value="UBD"/>
    <property type="match status" value="1"/>
</dbReference>
<dbReference type="SMART" id="SM00213">
    <property type="entry name" value="UBQ"/>
    <property type="match status" value="1"/>
</dbReference>
<comment type="caution">
    <text evidence="3">The sequence shown here is derived from an EMBL/GenBank/DDBJ whole genome shotgun (WGS) entry which is preliminary data.</text>
</comment>
<feature type="compositionally biased region" description="Low complexity" evidence="1">
    <location>
        <begin position="35"/>
        <end position="48"/>
    </location>
</feature>
<keyword evidence="4" id="KW-1185">Reference proteome</keyword>
<dbReference type="PANTHER" id="PTHR13609">
    <property type="entry name" value="UBIQUITIN DOMAIN CONTAINING 1 PROTEIN-RELATED"/>
    <property type="match status" value="1"/>
</dbReference>
<dbReference type="InterPro" id="IPR038169">
    <property type="entry name" value="DC-UbP/UBTD2_N_sf"/>
</dbReference>
<accession>A0A545UWM9</accession>
<sequence length="289" mass="31875">MVRLGYSGPNSPYPGGIPNASARHINPPPLSLGESAAAPPNAANQASPRRQRRRDRGALDEHINKRLRRHVWASADRQWTRKALDTERAAYFDTRVTARPEIWQTLHNALQVMWEPPTQDTNDNGQTALQTAQSMLTAAEISLPTGNLVNGAYDTFGNYYALPEWVVSDPQNMVEHDHNKDGSGSGDDDTQGGGEDGDVRREEKGKDIDGGEQVEICARLSETGNDIVISVSKTEIVRNIIKRIAAEANLSSARKIRLAYMGKMLKETATLQSQGWQNGHILNALVFNR</sequence>
<dbReference type="InterPro" id="IPR032752">
    <property type="entry name" value="DC-UbP/UBTD2_N"/>
</dbReference>
<dbReference type="PROSITE" id="PS50053">
    <property type="entry name" value="UBIQUITIN_2"/>
    <property type="match status" value="1"/>
</dbReference>
<feature type="compositionally biased region" description="Low complexity" evidence="1">
    <location>
        <begin position="1"/>
        <end position="19"/>
    </location>
</feature>
<name>A0A545UWM9_9HYPO</name>
<dbReference type="InterPro" id="IPR022617">
    <property type="entry name" value="Rad60/SUMO-like_dom"/>
</dbReference>
<feature type="domain" description="Ubiquitin-like" evidence="2">
    <location>
        <begin position="214"/>
        <end position="289"/>
    </location>
</feature>
<evidence type="ECO:0000256" key="1">
    <source>
        <dbReference type="SAM" id="MobiDB-lite"/>
    </source>
</evidence>
<gene>
    <name evidence="3" type="ORF">IF1G_07602</name>
</gene>
<dbReference type="Pfam" id="PF11976">
    <property type="entry name" value="Rad60-SLD"/>
    <property type="match status" value="1"/>
</dbReference>
<dbReference type="Gene3D" id="1.20.225.20">
    <property type="entry name" value="Ub domain-containing protein, DC-UbP/UBTD2, N-terminal domain"/>
    <property type="match status" value="1"/>
</dbReference>
<dbReference type="EMBL" id="SPUK01000011">
    <property type="protein sequence ID" value="TQV93870.1"/>
    <property type="molecule type" value="Genomic_DNA"/>
</dbReference>
<protein>
    <submittedName>
        <fullName evidence="3">Ubiquitin domain-containing protein</fullName>
    </submittedName>
</protein>
<dbReference type="InterPro" id="IPR029071">
    <property type="entry name" value="Ubiquitin-like_domsf"/>
</dbReference>
<dbReference type="InterPro" id="IPR039869">
    <property type="entry name" value="UBTD1/2"/>
</dbReference>
<dbReference type="OrthoDB" id="1640476at2759"/>
<feature type="region of interest" description="Disordered" evidence="1">
    <location>
        <begin position="173"/>
        <end position="210"/>
    </location>
</feature>
<dbReference type="Proteomes" id="UP000315783">
    <property type="component" value="Unassembled WGS sequence"/>
</dbReference>
<evidence type="ECO:0000313" key="3">
    <source>
        <dbReference type="EMBL" id="TQV93870.1"/>
    </source>
</evidence>
<dbReference type="AlphaFoldDB" id="A0A545UWM9"/>
<evidence type="ECO:0000313" key="4">
    <source>
        <dbReference type="Proteomes" id="UP000315783"/>
    </source>
</evidence>
<dbReference type="InterPro" id="IPR000626">
    <property type="entry name" value="Ubiquitin-like_dom"/>
</dbReference>
<reference evidence="3 4" key="1">
    <citation type="journal article" date="2019" name="Appl. Microbiol. Biotechnol.">
        <title>Genome sequence of Isaria javanica and comparative genome analysis insights into family S53 peptidase evolution in fungal entomopathogens.</title>
        <authorList>
            <person name="Lin R."/>
            <person name="Zhang X."/>
            <person name="Xin B."/>
            <person name="Zou M."/>
            <person name="Gao Y."/>
            <person name="Qin F."/>
            <person name="Hu Q."/>
            <person name="Xie B."/>
            <person name="Cheng X."/>
        </authorList>
    </citation>
    <scope>NUCLEOTIDE SEQUENCE [LARGE SCALE GENOMIC DNA]</scope>
    <source>
        <strain evidence="3 4">IJ1G</strain>
    </source>
</reference>
<dbReference type="SUPFAM" id="SSF54236">
    <property type="entry name" value="Ubiquitin-like"/>
    <property type="match status" value="1"/>
</dbReference>